<evidence type="ECO:0000313" key="6">
    <source>
        <dbReference type="Proteomes" id="UP000447833"/>
    </source>
</evidence>
<dbReference type="InterPro" id="IPR050313">
    <property type="entry name" value="Carb_Metab_HTH_regulators"/>
</dbReference>
<dbReference type="RefSeq" id="WP_160918534.1">
    <property type="nucleotide sequence ID" value="NZ_WMEY01000002.1"/>
</dbReference>
<protein>
    <submittedName>
        <fullName evidence="5">DeoR family transcriptional regulator</fullName>
    </submittedName>
</protein>
<keyword evidence="2" id="KW-0238">DNA-binding</keyword>
<dbReference type="GO" id="GO:0003700">
    <property type="term" value="F:DNA-binding transcription factor activity"/>
    <property type="evidence" value="ECO:0007669"/>
    <property type="project" value="InterPro"/>
</dbReference>
<dbReference type="AlphaFoldDB" id="A0A845EW01"/>
<dbReference type="InterPro" id="IPR014036">
    <property type="entry name" value="DeoR-like_C"/>
</dbReference>
<dbReference type="PROSITE" id="PS00894">
    <property type="entry name" value="HTH_DEOR_1"/>
    <property type="match status" value="1"/>
</dbReference>
<evidence type="ECO:0000313" key="5">
    <source>
        <dbReference type="EMBL" id="MYL62718.1"/>
    </source>
</evidence>
<dbReference type="Gene3D" id="1.10.10.10">
    <property type="entry name" value="Winged helix-like DNA-binding domain superfamily/Winged helix DNA-binding domain"/>
    <property type="match status" value="1"/>
</dbReference>
<organism evidence="5 6">
    <name type="scientific">Guptibacillus hwajinpoensis</name>
    <dbReference type="NCBI Taxonomy" id="208199"/>
    <lineage>
        <taxon>Bacteria</taxon>
        <taxon>Bacillati</taxon>
        <taxon>Bacillota</taxon>
        <taxon>Bacilli</taxon>
        <taxon>Bacillales</taxon>
        <taxon>Guptibacillaceae</taxon>
        <taxon>Guptibacillus</taxon>
    </lineage>
</organism>
<dbReference type="InterPro" id="IPR001034">
    <property type="entry name" value="DeoR_HTH"/>
</dbReference>
<evidence type="ECO:0000256" key="3">
    <source>
        <dbReference type="ARBA" id="ARBA00023163"/>
    </source>
</evidence>
<evidence type="ECO:0000256" key="1">
    <source>
        <dbReference type="ARBA" id="ARBA00023015"/>
    </source>
</evidence>
<feature type="domain" description="HTH deoR-type" evidence="4">
    <location>
        <begin position="3"/>
        <end position="58"/>
    </location>
</feature>
<dbReference type="GO" id="GO:0003677">
    <property type="term" value="F:DNA binding"/>
    <property type="evidence" value="ECO:0007669"/>
    <property type="project" value="UniProtKB-KW"/>
</dbReference>
<dbReference type="Gene3D" id="3.40.50.1360">
    <property type="match status" value="1"/>
</dbReference>
<accession>A0A845EW01</accession>
<dbReference type="SUPFAM" id="SSF46785">
    <property type="entry name" value="Winged helix' DNA-binding domain"/>
    <property type="match status" value="1"/>
</dbReference>
<dbReference type="SUPFAM" id="SSF100950">
    <property type="entry name" value="NagB/RpiA/CoA transferase-like"/>
    <property type="match status" value="1"/>
</dbReference>
<dbReference type="InterPro" id="IPR036388">
    <property type="entry name" value="WH-like_DNA-bd_sf"/>
</dbReference>
<sequence>MLNAERHFIILQVLKEKETATVHELSEATGASVSTIRRDLVQLEEENQLKRIHGGASLFRSKGTEPSLGEKSTQNMSEKEKIASYAAELVKDGDCIFLDAGTTTQKMAPFLQHKQVIVVTNGYQVIESLLAEGITTYVIGGKFKSRTGAMTGVKALESIETYRFDKCFIGINGIHESLGYTTADPDEAIIKRAAIKLSRDAYILADYSKIGEAAFSKVADIEACTIITNEHPETNYDQVSKHTTVEVVKI</sequence>
<evidence type="ECO:0000259" key="4">
    <source>
        <dbReference type="PROSITE" id="PS51000"/>
    </source>
</evidence>
<reference evidence="5 6" key="1">
    <citation type="submission" date="2019-11" db="EMBL/GenBank/DDBJ databases">
        <title>Genome sequences of 17 halophilic strains isolated from different environments.</title>
        <authorList>
            <person name="Furrow R.E."/>
        </authorList>
    </citation>
    <scope>NUCLEOTIDE SEQUENCE [LARGE SCALE GENOMIC DNA]</scope>
    <source>
        <strain evidence="5 6">22506_14_FS</strain>
    </source>
</reference>
<dbReference type="PRINTS" id="PR00037">
    <property type="entry name" value="HTHLACR"/>
</dbReference>
<name>A0A845EW01_9BACL</name>
<dbReference type="Pfam" id="PF00455">
    <property type="entry name" value="DeoRC"/>
    <property type="match status" value="1"/>
</dbReference>
<dbReference type="Pfam" id="PF08220">
    <property type="entry name" value="HTH_DeoR"/>
    <property type="match status" value="1"/>
</dbReference>
<dbReference type="SMART" id="SM01134">
    <property type="entry name" value="DeoRC"/>
    <property type="match status" value="1"/>
</dbReference>
<dbReference type="Proteomes" id="UP000447833">
    <property type="component" value="Unassembled WGS sequence"/>
</dbReference>
<dbReference type="PROSITE" id="PS51000">
    <property type="entry name" value="HTH_DEOR_2"/>
    <property type="match status" value="1"/>
</dbReference>
<dbReference type="InterPro" id="IPR037171">
    <property type="entry name" value="NagB/RpiA_transferase-like"/>
</dbReference>
<dbReference type="SMART" id="SM00420">
    <property type="entry name" value="HTH_DEOR"/>
    <property type="match status" value="1"/>
</dbReference>
<dbReference type="PANTHER" id="PTHR30363">
    <property type="entry name" value="HTH-TYPE TRANSCRIPTIONAL REGULATOR SRLR-RELATED"/>
    <property type="match status" value="1"/>
</dbReference>
<dbReference type="InterPro" id="IPR018356">
    <property type="entry name" value="Tscrpt_reg_HTH_DeoR_CS"/>
</dbReference>
<gene>
    <name evidence="5" type="ORF">GLW07_05035</name>
</gene>
<keyword evidence="3" id="KW-0804">Transcription</keyword>
<evidence type="ECO:0000256" key="2">
    <source>
        <dbReference type="ARBA" id="ARBA00023125"/>
    </source>
</evidence>
<comment type="caution">
    <text evidence="5">The sequence shown here is derived from an EMBL/GenBank/DDBJ whole genome shotgun (WGS) entry which is preliminary data.</text>
</comment>
<dbReference type="PANTHER" id="PTHR30363:SF56">
    <property type="entry name" value="TRANSCRIPTIONAL REGULATOR, DEOR FAMILY"/>
    <property type="match status" value="1"/>
</dbReference>
<dbReference type="InterPro" id="IPR036390">
    <property type="entry name" value="WH_DNA-bd_sf"/>
</dbReference>
<proteinExistence type="predicted"/>
<dbReference type="EMBL" id="WMEY01000002">
    <property type="protein sequence ID" value="MYL62718.1"/>
    <property type="molecule type" value="Genomic_DNA"/>
</dbReference>
<keyword evidence="1" id="KW-0805">Transcription regulation</keyword>